<sequence length="291" mass="34339">MFQQFLDGLGDLKQKPVALKQVKKILKIEEKSLPKNITNYFVEFTKHTSHKWQRKDKMIFIWTTLKYLEKQGRTDLKPNDDDWIALSEILGAPPELLNSKWIGMLKTDLKQSPWTIEEDEILKKVMTQKFISWTHVAIEYNRISSIMRHAKQLRERWNNYIDPELNKCPWTEQEQIQLLQLVQKQGKKWSVISKQIKGRTENQVKNAYNSLINAYRRNHIQSLDSDEIIVSKLLSKLDPPIQQPNTNTPMIQVMPTLQQQFIMQALFIERLKSMAFFAQLPGFLTTQQQQS</sequence>
<evidence type="ECO:0000259" key="1">
    <source>
        <dbReference type="PROSITE" id="PS50090"/>
    </source>
</evidence>
<dbReference type="PROSITE" id="PS50090">
    <property type="entry name" value="MYB_LIKE"/>
    <property type="match status" value="2"/>
</dbReference>
<feature type="domain" description="HTH myb-type" evidence="2">
    <location>
        <begin position="162"/>
        <end position="216"/>
    </location>
</feature>
<dbReference type="OMA" id="YRRNHIQ"/>
<evidence type="ECO:0008006" key="5">
    <source>
        <dbReference type="Google" id="ProtNLM"/>
    </source>
</evidence>
<dbReference type="CDD" id="cd00167">
    <property type="entry name" value="SANT"/>
    <property type="match status" value="2"/>
</dbReference>
<dbReference type="Proteomes" id="UP000688137">
    <property type="component" value="Unassembled WGS sequence"/>
</dbReference>
<comment type="caution">
    <text evidence="3">The sequence shown here is derived from an EMBL/GenBank/DDBJ whole genome shotgun (WGS) entry which is preliminary data.</text>
</comment>
<dbReference type="AlphaFoldDB" id="A0A8S1L6H7"/>
<dbReference type="PROSITE" id="PS51294">
    <property type="entry name" value="HTH_MYB"/>
    <property type="match status" value="2"/>
</dbReference>
<dbReference type="InterPro" id="IPR017930">
    <property type="entry name" value="Myb_dom"/>
</dbReference>
<dbReference type="SMART" id="SM00717">
    <property type="entry name" value="SANT"/>
    <property type="match status" value="2"/>
</dbReference>
<dbReference type="Pfam" id="PF00249">
    <property type="entry name" value="Myb_DNA-binding"/>
    <property type="match status" value="1"/>
</dbReference>
<evidence type="ECO:0000259" key="2">
    <source>
        <dbReference type="PROSITE" id="PS51294"/>
    </source>
</evidence>
<reference evidence="3" key="1">
    <citation type="submission" date="2021-01" db="EMBL/GenBank/DDBJ databases">
        <authorList>
            <consortium name="Genoscope - CEA"/>
            <person name="William W."/>
        </authorList>
    </citation>
    <scope>NUCLEOTIDE SEQUENCE</scope>
</reference>
<protein>
    <recommendedName>
        <fullName evidence="5">Myb-like DNA-binding domain-containing protein</fullName>
    </recommendedName>
</protein>
<keyword evidence="4" id="KW-1185">Reference proteome</keyword>
<feature type="domain" description="Myb-like" evidence="1">
    <location>
        <begin position="106"/>
        <end position="161"/>
    </location>
</feature>
<proteinExistence type="predicted"/>
<dbReference type="GO" id="GO:0000981">
    <property type="term" value="F:DNA-binding transcription factor activity, RNA polymerase II-specific"/>
    <property type="evidence" value="ECO:0007669"/>
    <property type="project" value="TreeGrafter"/>
</dbReference>
<dbReference type="PANTHER" id="PTHR45614:SF274">
    <property type="entry name" value="MYB-LIKE DNA-BINDING PROTEIN"/>
    <property type="match status" value="1"/>
</dbReference>
<accession>A0A8S1L6H7</accession>
<organism evidence="3 4">
    <name type="scientific">Paramecium primaurelia</name>
    <dbReference type="NCBI Taxonomy" id="5886"/>
    <lineage>
        <taxon>Eukaryota</taxon>
        <taxon>Sar</taxon>
        <taxon>Alveolata</taxon>
        <taxon>Ciliophora</taxon>
        <taxon>Intramacronucleata</taxon>
        <taxon>Oligohymenophorea</taxon>
        <taxon>Peniculida</taxon>
        <taxon>Parameciidae</taxon>
        <taxon>Paramecium</taxon>
    </lineage>
</organism>
<dbReference type="EMBL" id="CAJJDM010000032">
    <property type="protein sequence ID" value="CAD8062331.1"/>
    <property type="molecule type" value="Genomic_DNA"/>
</dbReference>
<dbReference type="InterPro" id="IPR050560">
    <property type="entry name" value="MYB_TF"/>
</dbReference>
<dbReference type="InterPro" id="IPR001005">
    <property type="entry name" value="SANT/Myb"/>
</dbReference>
<feature type="domain" description="HTH myb-type" evidence="2">
    <location>
        <begin position="106"/>
        <end position="161"/>
    </location>
</feature>
<dbReference type="PANTHER" id="PTHR45614">
    <property type="entry name" value="MYB PROTEIN-RELATED"/>
    <property type="match status" value="1"/>
</dbReference>
<dbReference type="GO" id="GO:0005634">
    <property type="term" value="C:nucleus"/>
    <property type="evidence" value="ECO:0007669"/>
    <property type="project" value="TreeGrafter"/>
</dbReference>
<feature type="domain" description="Myb-like" evidence="1">
    <location>
        <begin position="162"/>
        <end position="212"/>
    </location>
</feature>
<gene>
    <name evidence="3" type="ORF">PPRIM_AZ9-3.1.T0330083</name>
</gene>
<name>A0A8S1L6H7_PARPR</name>
<evidence type="ECO:0000313" key="3">
    <source>
        <dbReference type="EMBL" id="CAD8062331.1"/>
    </source>
</evidence>
<dbReference type="GO" id="GO:0000978">
    <property type="term" value="F:RNA polymerase II cis-regulatory region sequence-specific DNA binding"/>
    <property type="evidence" value="ECO:0007669"/>
    <property type="project" value="TreeGrafter"/>
</dbReference>
<evidence type="ECO:0000313" key="4">
    <source>
        <dbReference type="Proteomes" id="UP000688137"/>
    </source>
</evidence>